<dbReference type="OrthoDB" id="5353935at2759"/>
<protein>
    <submittedName>
        <fullName evidence="2">Uncharacterized protein</fullName>
    </submittedName>
</protein>
<feature type="region of interest" description="Disordered" evidence="1">
    <location>
        <begin position="1"/>
        <end position="20"/>
    </location>
</feature>
<evidence type="ECO:0000313" key="2">
    <source>
        <dbReference type="EMBL" id="KAF2429424.1"/>
    </source>
</evidence>
<organism evidence="2 3">
    <name type="scientific">Tothia fuscella</name>
    <dbReference type="NCBI Taxonomy" id="1048955"/>
    <lineage>
        <taxon>Eukaryota</taxon>
        <taxon>Fungi</taxon>
        <taxon>Dikarya</taxon>
        <taxon>Ascomycota</taxon>
        <taxon>Pezizomycotina</taxon>
        <taxon>Dothideomycetes</taxon>
        <taxon>Pleosporomycetidae</taxon>
        <taxon>Venturiales</taxon>
        <taxon>Cylindrosympodiaceae</taxon>
        <taxon>Tothia</taxon>
    </lineage>
</organism>
<dbReference type="AlphaFoldDB" id="A0A9P4TWM8"/>
<comment type="caution">
    <text evidence="2">The sequence shown here is derived from an EMBL/GenBank/DDBJ whole genome shotgun (WGS) entry which is preliminary data.</text>
</comment>
<reference evidence="2" key="1">
    <citation type="journal article" date="2020" name="Stud. Mycol.">
        <title>101 Dothideomycetes genomes: a test case for predicting lifestyles and emergence of pathogens.</title>
        <authorList>
            <person name="Haridas S."/>
            <person name="Albert R."/>
            <person name="Binder M."/>
            <person name="Bloem J."/>
            <person name="Labutti K."/>
            <person name="Salamov A."/>
            <person name="Andreopoulos B."/>
            <person name="Baker S."/>
            <person name="Barry K."/>
            <person name="Bills G."/>
            <person name="Bluhm B."/>
            <person name="Cannon C."/>
            <person name="Castanera R."/>
            <person name="Culley D."/>
            <person name="Daum C."/>
            <person name="Ezra D."/>
            <person name="Gonzalez J."/>
            <person name="Henrissat B."/>
            <person name="Kuo A."/>
            <person name="Liang C."/>
            <person name="Lipzen A."/>
            <person name="Lutzoni F."/>
            <person name="Magnuson J."/>
            <person name="Mondo S."/>
            <person name="Nolan M."/>
            <person name="Ohm R."/>
            <person name="Pangilinan J."/>
            <person name="Park H.-J."/>
            <person name="Ramirez L."/>
            <person name="Alfaro M."/>
            <person name="Sun H."/>
            <person name="Tritt A."/>
            <person name="Yoshinaga Y."/>
            <person name="Zwiers L.-H."/>
            <person name="Turgeon B."/>
            <person name="Goodwin S."/>
            <person name="Spatafora J."/>
            <person name="Crous P."/>
            <person name="Grigoriev I."/>
        </authorList>
    </citation>
    <scope>NUCLEOTIDE SEQUENCE</scope>
    <source>
        <strain evidence="2">CBS 130266</strain>
    </source>
</reference>
<sequence length="68" mass="7234">MALAENTHVTFTNSSGDDVVGVVKSHNGGKYHIQVRSELGTEDTHEIDDSKVKELKVNDPGACPVAGK</sequence>
<name>A0A9P4TWM8_9PEZI</name>
<dbReference type="EMBL" id="MU007047">
    <property type="protein sequence ID" value="KAF2429424.1"/>
    <property type="molecule type" value="Genomic_DNA"/>
</dbReference>
<proteinExistence type="predicted"/>
<gene>
    <name evidence="2" type="ORF">EJ08DRAFT_698346</name>
</gene>
<evidence type="ECO:0000313" key="3">
    <source>
        <dbReference type="Proteomes" id="UP000800235"/>
    </source>
</evidence>
<keyword evidence="3" id="KW-1185">Reference proteome</keyword>
<accession>A0A9P4TWM8</accession>
<dbReference type="Proteomes" id="UP000800235">
    <property type="component" value="Unassembled WGS sequence"/>
</dbReference>
<evidence type="ECO:0000256" key="1">
    <source>
        <dbReference type="SAM" id="MobiDB-lite"/>
    </source>
</evidence>